<feature type="region of interest" description="Disordered" evidence="1">
    <location>
        <begin position="1"/>
        <end position="153"/>
    </location>
</feature>
<feature type="compositionally biased region" description="Pro residues" evidence="1">
    <location>
        <begin position="527"/>
        <end position="537"/>
    </location>
</feature>
<dbReference type="AlphaFoldDB" id="A0A8X6X6W3"/>
<feature type="compositionally biased region" description="Basic residues" evidence="1">
    <location>
        <begin position="47"/>
        <end position="57"/>
    </location>
</feature>
<evidence type="ECO:0000256" key="1">
    <source>
        <dbReference type="SAM" id="MobiDB-lite"/>
    </source>
</evidence>
<proteinExistence type="predicted"/>
<comment type="caution">
    <text evidence="2">The sequence shown here is derived from an EMBL/GenBank/DDBJ whole genome shotgun (WGS) entry which is preliminary data.</text>
</comment>
<dbReference type="Gene3D" id="3.40.50.800">
    <property type="entry name" value="Anticodon-binding domain"/>
    <property type="match status" value="1"/>
</dbReference>
<protein>
    <submittedName>
        <fullName evidence="2">Nuclear receptor coactivator 5</fullName>
    </submittedName>
</protein>
<feature type="compositionally biased region" description="Gly residues" evidence="1">
    <location>
        <begin position="559"/>
        <end position="569"/>
    </location>
</feature>
<name>A0A8X6X6W3_9ARAC</name>
<gene>
    <name evidence="2" type="primary">Ncoa5</name>
    <name evidence="2" type="ORF">TNIN_375471</name>
</gene>
<feature type="compositionally biased region" description="Basic and acidic residues" evidence="1">
    <location>
        <begin position="16"/>
        <end position="46"/>
    </location>
</feature>
<keyword evidence="3" id="KW-1185">Reference proteome</keyword>
<accession>A0A8X6X6W3</accession>
<feature type="compositionally biased region" description="Basic and acidic residues" evidence="1">
    <location>
        <begin position="62"/>
        <end position="133"/>
    </location>
</feature>
<dbReference type="EMBL" id="BMAV01005767">
    <property type="protein sequence ID" value="GFY47114.1"/>
    <property type="molecule type" value="Genomic_DNA"/>
</dbReference>
<evidence type="ECO:0000313" key="2">
    <source>
        <dbReference type="EMBL" id="GFY47114.1"/>
    </source>
</evidence>
<feature type="region of interest" description="Disordered" evidence="1">
    <location>
        <begin position="712"/>
        <end position="767"/>
    </location>
</feature>
<feature type="region of interest" description="Disordered" evidence="1">
    <location>
        <begin position="519"/>
        <end position="595"/>
    </location>
</feature>
<dbReference type="PANTHER" id="PTHR23295">
    <property type="entry name" value="NUCLEAR RECEPTOR COACTIVATOR 5-RELATED"/>
    <property type="match status" value="1"/>
</dbReference>
<feature type="compositionally biased region" description="Basic and acidic residues" evidence="1">
    <location>
        <begin position="335"/>
        <end position="345"/>
    </location>
</feature>
<dbReference type="PANTHER" id="PTHR23295:SF6">
    <property type="entry name" value="NEOSIN, ISOFORM A"/>
    <property type="match status" value="1"/>
</dbReference>
<organism evidence="2 3">
    <name type="scientific">Trichonephila inaurata madagascariensis</name>
    <dbReference type="NCBI Taxonomy" id="2747483"/>
    <lineage>
        <taxon>Eukaryota</taxon>
        <taxon>Metazoa</taxon>
        <taxon>Ecdysozoa</taxon>
        <taxon>Arthropoda</taxon>
        <taxon>Chelicerata</taxon>
        <taxon>Arachnida</taxon>
        <taxon>Araneae</taxon>
        <taxon>Araneomorphae</taxon>
        <taxon>Entelegynae</taxon>
        <taxon>Araneoidea</taxon>
        <taxon>Nephilidae</taxon>
        <taxon>Trichonephila</taxon>
        <taxon>Trichonephila inaurata</taxon>
    </lineage>
</organism>
<dbReference type="InterPro" id="IPR036621">
    <property type="entry name" value="Anticodon-bd_dom_sf"/>
</dbReference>
<feature type="region of interest" description="Disordered" evidence="1">
    <location>
        <begin position="335"/>
        <end position="354"/>
    </location>
</feature>
<feature type="compositionally biased region" description="Low complexity" evidence="1">
    <location>
        <begin position="734"/>
        <end position="752"/>
    </location>
</feature>
<dbReference type="InterPro" id="IPR052600">
    <property type="entry name" value="Nuc_rcpt_coact/corep"/>
</dbReference>
<dbReference type="OrthoDB" id="10044938at2759"/>
<feature type="compositionally biased region" description="Polar residues" evidence="1">
    <location>
        <begin position="714"/>
        <end position="725"/>
    </location>
</feature>
<evidence type="ECO:0000313" key="3">
    <source>
        <dbReference type="Proteomes" id="UP000886998"/>
    </source>
</evidence>
<dbReference type="SUPFAM" id="SSF52954">
    <property type="entry name" value="Class II aaRS ABD-related"/>
    <property type="match status" value="1"/>
</dbReference>
<keyword evidence="2" id="KW-0675">Receptor</keyword>
<sequence>MSYRGRDSEPGNMNKMDLDESRRYGGNSMDDKGLDDPDERRFDSGRGRRPPFGRGRRPSPPGRDRSRGDYGFGRDEPSLRDRSPMRGPDDRFNDRFKKEDGPYPKRDEGRKDMGRFYGDEPHRDRFMDGRSRLEGPGGGFNSRFDVPGDQFKPRPMNYPSAPPPAKNYFEGFPKPNECEIIVVNRQQRAYAESVEARIKELGILVDVLFLKDEALLTQTIDDIARRGSLYAMVISPQNETHGSVTVNILHGAPQEHRNMPLEDALKLVARNFHEHIRLLREHMERERAERGPYIGAVAADRDMQILLRMLADGRWISISEIDTVIRYLSERRDKMQGTPGEDRGLVRAPVPPPEIKLETPFKPKVENDVAKKEQDLQNRIMNIMNQGAPPPIGSPSASNLNPNVSGVDIPSRPGQPRVNSNMGNIRPQPGMGPNISGIKSTLPSRSAAEDNIPNQNLESNAARGESVNQPVFTSTTAGTKAPNNTAPKTSTFLNFSSPTVQQALDNLIQSGPSLLKSISLSGTNLSNPPPNTLPENPPKSVGGGTVMGPPNDPMSMQRGGMGPPRGPGGLLELPNSGQPRIAGNLDMGPPRGSGNLDMGPPRVGGNLDMGPPRVGGNLDMGPPRGSSNLDMGLSRGNPNMSNLGGPGSQRAIGSSDITGMGPGPHRGGFSNMPDMGGINSNRSYGASGMPDSGMDQQRMSDMGRMGGPPHAMGPNSNFPGQNQFGKYQGPGPRSGFSGSYNSSSNLPRQNYGGAQGMGGMGNAPRRY</sequence>
<dbReference type="Proteomes" id="UP000886998">
    <property type="component" value="Unassembled WGS sequence"/>
</dbReference>
<reference evidence="2" key="1">
    <citation type="submission" date="2020-08" db="EMBL/GenBank/DDBJ databases">
        <title>Multicomponent nature underlies the extraordinary mechanical properties of spider dragline silk.</title>
        <authorList>
            <person name="Kono N."/>
            <person name="Nakamura H."/>
            <person name="Mori M."/>
            <person name="Yoshida Y."/>
            <person name="Ohtoshi R."/>
            <person name="Malay A.D."/>
            <person name="Moran D.A.P."/>
            <person name="Tomita M."/>
            <person name="Numata K."/>
            <person name="Arakawa K."/>
        </authorList>
    </citation>
    <scope>NUCLEOTIDE SEQUENCE</scope>
</reference>